<dbReference type="EMBL" id="JANPWB010000014">
    <property type="protein sequence ID" value="KAJ1097143.1"/>
    <property type="molecule type" value="Genomic_DNA"/>
</dbReference>
<name>A0AAV7M5I6_PLEWA</name>
<reference evidence="1" key="1">
    <citation type="journal article" date="2022" name="bioRxiv">
        <title>Sequencing and chromosome-scale assembly of the giantPleurodeles waltlgenome.</title>
        <authorList>
            <person name="Brown T."/>
            <person name="Elewa A."/>
            <person name="Iarovenko S."/>
            <person name="Subramanian E."/>
            <person name="Araus A.J."/>
            <person name="Petzold A."/>
            <person name="Susuki M."/>
            <person name="Suzuki K.-i.T."/>
            <person name="Hayashi T."/>
            <person name="Toyoda A."/>
            <person name="Oliveira C."/>
            <person name="Osipova E."/>
            <person name="Leigh N.D."/>
            <person name="Simon A."/>
            <person name="Yun M.H."/>
        </authorList>
    </citation>
    <scope>NUCLEOTIDE SEQUENCE</scope>
    <source>
        <strain evidence="1">20211129_DDA</strain>
        <tissue evidence="1">Liver</tissue>
    </source>
</reference>
<comment type="caution">
    <text evidence="1">The sequence shown here is derived from an EMBL/GenBank/DDBJ whole genome shotgun (WGS) entry which is preliminary data.</text>
</comment>
<keyword evidence="2" id="KW-1185">Reference proteome</keyword>
<proteinExistence type="predicted"/>
<dbReference type="Proteomes" id="UP001066276">
    <property type="component" value="Chromosome 10"/>
</dbReference>
<gene>
    <name evidence="1" type="ORF">NDU88_002270</name>
</gene>
<evidence type="ECO:0000313" key="1">
    <source>
        <dbReference type="EMBL" id="KAJ1097143.1"/>
    </source>
</evidence>
<protein>
    <submittedName>
        <fullName evidence="1">Uncharacterized protein</fullName>
    </submittedName>
</protein>
<evidence type="ECO:0000313" key="2">
    <source>
        <dbReference type="Proteomes" id="UP001066276"/>
    </source>
</evidence>
<sequence length="76" mass="7936">MDAVVEVELETQAGRGEAAVDIVPKPGLKSYTNDTAGGPKTQFNSGGHQKSILPCFSKSVAYPGMQSPPLETSQGE</sequence>
<accession>A0AAV7M5I6</accession>
<dbReference type="AlphaFoldDB" id="A0AAV7M5I6"/>
<organism evidence="1 2">
    <name type="scientific">Pleurodeles waltl</name>
    <name type="common">Iberian ribbed newt</name>
    <dbReference type="NCBI Taxonomy" id="8319"/>
    <lineage>
        <taxon>Eukaryota</taxon>
        <taxon>Metazoa</taxon>
        <taxon>Chordata</taxon>
        <taxon>Craniata</taxon>
        <taxon>Vertebrata</taxon>
        <taxon>Euteleostomi</taxon>
        <taxon>Amphibia</taxon>
        <taxon>Batrachia</taxon>
        <taxon>Caudata</taxon>
        <taxon>Salamandroidea</taxon>
        <taxon>Salamandridae</taxon>
        <taxon>Pleurodelinae</taxon>
        <taxon>Pleurodeles</taxon>
    </lineage>
</organism>